<name>A0AA37RUY8_9GAMM</name>
<sequence>MFITHPKGESTNIRHTLNLSVVTGIYLDENRPKTIQFFYHKDESIEWYLDNADEAKAVFEAINALIKPIDISSLVGGAKDLKPYSLEKEFDHETHSDLARRT</sequence>
<dbReference type="RefSeq" id="WP_095506648.1">
    <property type="nucleotide sequence ID" value="NZ_BSNC01000002.1"/>
</dbReference>
<protein>
    <submittedName>
        <fullName evidence="1">Uncharacterized protein</fullName>
    </submittedName>
</protein>
<dbReference type="Proteomes" id="UP001161422">
    <property type="component" value="Unassembled WGS sequence"/>
</dbReference>
<organism evidence="1 2">
    <name type="scientific">Paraferrimonas sedimenticola</name>
    <dbReference type="NCBI Taxonomy" id="375674"/>
    <lineage>
        <taxon>Bacteria</taxon>
        <taxon>Pseudomonadati</taxon>
        <taxon>Pseudomonadota</taxon>
        <taxon>Gammaproteobacteria</taxon>
        <taxon>Alteromonadales</taxon>
        <taxon>Ferrimonadaceae</taxon>
        <taxon>Paraferrimonas</taxon>
    </lineage>
</organism>
<keyword evidence="2" id="KW-1185">Reference proteome</keyword>
<evidence type="ECO:0000313" key="2">
    <source>
        <dbReference type="Proteomes" id="UP001161422"/>
    </source>
</evidence>
<dbReference type="EMBL" id="BSNC01000002">
    <property type="protein sequence ID" value="GLP95324.1"/>
    <property type="molecule type" value="Genomic_DNA"/>
</dbReference>
<dbReference type="AlphaFoldDB" id="A0AA37RUY8"/>
<evidence type="ECO:0000313" key="1">
    <source>
        <dbReference type="EMBL" id="GLP95324.1"/>
    </source>
</evidence>
<proteinExistence type="predicted"/>
<comment type="caution">
    <text evidence="1">The sequence shown here is derived from an EMBL/GenBank/DDBJ whole genome shotgun (WGS) entry which is preliminary data.</text>
</comment>
<gene>
    <name evidence="1" type="ORF">GCM10007895_06300</name>
</gene>
<accession>A0AA37RUY8</accession>
<reference evidence="1" key="2">
    <citation type="submission" date="2023-01" db="EMBL/GenBank/DDBJ databases">
        <title>Draft genome sequence of Paraferrimonas sedimenticola strain NBRC 101628.</title>
        <authorList>
            <person name="Sun Q."/>
            <person name="Mori K."/>
        </authorList>
    </citation>
    <scope>NUCLEOTIDE SEQUENCE</scope>
    <source>
        <strain evidence="1">NBRC 101628</strain>
    </source>
</reference>
<reference evidence="1" key="1">
    <citation type="journal article" date="2014" name="Int. J. Syst. Evol. Microbiol.">
        <title>Complete genome sequence of Corynebacterium casei LMG S-19264T (=DSM 44701T), isolated from a smear-ripened cheese.</title>
        <authorList>
            <consortium name="US DOE Joint Genome Institute (JGI-PGF)"/>
            <person name="Walter F."/>
            <person name="Albersmeier A."/>
            <person name="Kalinowski J."/>
            <person name="Ruckert C."/>
        </authorList>
    </citation>
    <scope>NUCLEOTIDE SEQUENCE</scope>
    <source>
        <strain evidence="1">NBRC 101628</strain>
    </source>
</reference>